<dbReference type="AlphaFoldDB" id="A0A430AK90"/>
<dbReference type="InterPro" id="IPR018392">
    <property type="entry name" value="LysM"/>
</dbReference>
<feature type="domain" description="LysM" evidence="6">
    <location>
        <begin position="310"/>
        <end position="354"/>
    </location>
</feature>
<evidence type="ECO:0000256" key="1">
    <source>
        <dbReference type="ARBA" id="ARBA00010646"/>
    </source>
</evidence>
<dbReference type="PANTHER" id="PTHR33734">
    <property type="entry name" value="LYSM DOMAIN-CONTAINING GPI-ANCHORED PROTEIN 2"/>
    <property type="match status" value="1"/>
</dbReference>
<dbReference type="SUPFAM" id="SSF51445">
    <property type="entry name" value="(Trans)glycosidases"/>
    <property type="match status" value="1"/>
</dbReference>
<dbReference type="OrthoDB" id="2173042at2"/>
<feature type="domain" description="LysM" evidence="6">
    <location>
        <begin position="252"/>
        <end position="296"/>
    </location>
</feature>
<keyword evidence="2 4" id="KW-0378">Hydrolase</keyword>
<dbReference type="CDD" id="cd00118">
    <property type="entry name" value="LysM"/>
    <property type="match status" value="3"/>
</dbReference>
<dbReference type="Proteomes" id="UP000288669">
    <property type="component" value="Unassembled WGS sequence"/>
</dbReference>
<dbReference type="SMART" id="SM00641">
    <property type="entry name" value="Glyco_25"/>
    <property type="match status" value="1"/>
</dbReference>
<accession>A0A430AK90</accession>
<dbReference type="GO" id="GO:0003796">
    <property type="term" value="F:lysozyme activity"/>
    <property type="evidence" value="ECO:0007669"/>
    <property type="project" value="UniProtKB-EC"/>
</dbReference>
<dbReference type="GO" id="GO:0009253">
    <property type="term" value="P:peptidoglycan catabolic process"/>
    <property type="evidence" value="ECO:0007669"/>
    <property type="project" value="InterPro"/>
</dbReference>
<keyword evidence="5" id="KW-0732">Signal</keyword>
<organism evidence="7 8">
    <name type="scientific">Vagococcus entomophilus</name>
    <dbReference type="NCBI Taxonomy" id="1160095"/>
    <lineage>
        <taxon>Bacteria</taxon>
        <taxon>Bacillati</taxon>
        <taxon>Bacillota</taxon>
        <taxon>Bacilli</taxon>
        <taxon>Lactobacillales</taxon>
        <taxon>Enterococcaceae</taxon>
        <taxon>Vagococcus</taxon>
    </lineage>
</organism>
<feature type="chain" id="PRO_5019048277" description="Lysozyme" evidence="5">
    <location>
        <begin position="22"/>
        <end position="405"/>
    </location>
</feature>
<keyword evidence="3 4" id="KW-0326">Glycosidase</keyword>
<sequence>MKKFLASVVILTVFLPNLASAAITKYTPGIPRTDFVDVSSHQGSLSVSDYQKMKSEGVKGVVVKATEGTNYVNPYATVQANNARAAGLTVSFYHFARYNSVAEAQAEANYFINVAKELGADKDTIMVNDQEDNQVYNRDVLTNNVLNKAFENTLWANGYKNPEVYTGSYLLNSRFNLTDTQGWIAQYVANPLASNLKFTGRSAWQWASDYQFQGIPGKNFDVSIDYKGVFTKDKDTEHKVIPPTPVPNPNASTYTVVNGDTLSGIGIKFGKNWTEIASLNGISKPYIIHVGQVIKVNNNGGGNTNNAVSSTYVVRSGDTLSGIANKLGTTVSALQSANNIANANLIYAGQTLKTSGNTSQTTYTVKSGDTLSDIASKLGTTVNNLQSKNSISNPNLIFPGQKLNK</sequence>
<dbReference type="RefSeq" id="WP_126823007.1">
    <property type="nucleotide sequence ID" value="NZ_JBHLWU010000001.1"/>
</dbReference>
<feature type="signal peptide" evidence="5">
    <location>
        <begin position="1"/>
        <end position="21"/>
    </location>
</feature>
<name>A0A430AK90_9ENTE</name>
<proteinExistence type="inferred from homology"/>
<comment type="similarity">
    <text evidence="1 4">Belongs to the glycosyl hydrolase 25 family.</text>
</comment>
<dbReference type="GO" id="GO:0016998">
    <property type="term" value="P:cell wall macromolecule catabolic process"/>
    <property type="evidence" value="ECO:0007669"/>
    <property type="project" value="InterPro"/>
</dbReference>
<dbReference type="PROSITE" id="PS51904">
    <property type="entry name" value="GLYCOSYL_HYDROL_F25_2"/>
    <property type="match status" value="1"/>
</dbReference>
<dbReference type="EC" id="3.2.1.17" evidence="4"/>
<dbReference type="Pfam" id="PF01183">
    <property type="entry name" value="Glyco_hydro_25"/>
    <property type="match status" value="1"/>
</dbReference>
<dbReference type="Gene3D" id="3.20.20.80">
    <property type="entry name" value="Glycosidases"/>
    <property type="match status" value="1"/>
</dbReference>
<dbReference type="SMART" id="SM00257">
    <property type="entry name" value="LysM"/>
    <property type="match status" value="3"/>
</dbReference>
<evidence type="ECO:0000313" key="8">
    <source>
        <dbReference type="Proteomes" id="UP000288669"/>
    </source>
</evidence>
<dbReference type="InterPro" id="IPR002053">
    <property type="entry name" value="Glyco_hydro_25"/>
</dbReference>
<protein>
    <recommendedName>
        <fullName evidence="4">Lysozyme</fullName>
        <ecNumber evidence="4">3.2.1.17</ecNumber>
    </recommendedName>
</protein>
<reference evidence="7 8" key="1">
    <citation type="submission" date="2017-05" db="EMBL/GenBank/DDBJ databases">
        <title>Vagococcus spp. assemblies.</title>
        <authorList>
            <person name="Gulvik C.A."/>
        </authorList>
    </citation>
    <scope>NUCLEOTIDE SEQUENCE [LARGE SCALE GENOMIC DNA]</scope>
    <source>
        <strain evidence="7 8">DSM 24756</strain>
    </source>
</reference>
<evidence type="ECO:0000256" key="5">
    <source>
        <dbReference type="SAM" id="SignalP"/>
    </source>
</evidence>
<dbReference type="InterPro" id="IPR018077">
    <property type="entry name" value="Glyco_hydro_fam25_subgr"/>
</dbReference>
<dbReference type="InterPro" id="IPR008270">
    <property type="entry name" value="Glyco_hydro_25_AS"/>
</dbReference>
<dbReference type="Gene3D" id="3.10.350.10">
    <property type="entry name" value="LysM domain"/>
    <property type="match status" value="3"/>
</dbReference>
<feature type="domain" description="LysM" evidence="6">
    <location>
        <begin position="361"/>
        <end position="405"/>
    </location>
</feature>
<evidence type="ECO:0000259" key="6">
    <source>
        <dbReference type="PROSITE" id="PS51782"/>
    </source>
</evidence>
<dbReference type="PROSITE" id="PS00953">
    <property type="entry name" value="GLYCOSYL_HYDROL_F25_1"/>
    <property type="match status" value="1"/>
</dbReference>
<evidence type="ECO:0000256" key="4">
    <source>
        <dbReference type="RuleBase" id="RU361176"/>
    </source>
</evidence>
<dbReference type="Pfam" id="PF01476">
    <property type="entry name" value="LysM"/>
    <property type="match status" value="3"/>
</dbReference>
<dbReference type="SUPFAM" id="SSF54106">
    <property type="entry name" value="LysM domain"/>
    <property type="match status" value="3"/>
</dbReference>
<dbReference type="EMBL" id="NGJZ01000001">
    <property type="protein sequence ID" value="RSU08423.1"/>
    <property type="molecule type" value="Genomic_DNA"/>
</dbReference>
<dbReference type="InterPro" id="IPR036779">
    <property type="entry name" value="LysM_dom_sf"/>
</dbReference>
<dbReference type="InterPro" id="IPR017853">
    <property type="entry name" value="GH"/>
</dbReference>
<evidence type="ECO:0000256" key="2">
    <source>
        <dbReference type="ARBA" id="ARBA00022801"/>
    </source>
</evidence>
<gene>
    <name evidence="7" type="ORF">CBF30_04070</name>
</gene>
<dbReference type="PROSITE" id="PS51782">
    <property type="entry name" value="LYSM"/>
    <property type="match status" value="3"/>
</dbReference>
<dbReference type="PANTHER" id="PTHR33734:SF22">
    <property type="entry name" value="MEMBRANE-BOUND LYTIC MUREIN TRANSGLYCOSYLASE D"/>
    <property type="match status" value="1"/>
</dbReference>
<comment type="caution">
    <text evidence="7">The sequence shown here is derived from an EMBL/GenBank/DDBJ whole genome shotgun (WGS) entry which is preliminary data.</text>
</comment>
<evidence type="ECO:0000256" key="3">
    <source>
        <dbReference type="ARBA" id="ARBA00023295"/>
    </source>
</evidence>
<comment type="catalytic activity">
    <reaction evidence="4">
        <text>Hydrolysis of (1-&gt;4)-beta-linkages between N-acetylmuramic acid and N-acetyl-D-glucosamine residues in a peptidoglycan and between N-acetyl-D-glucosamine residues in chitodextrins.</text>
        <dbReference type="EC" id="3.2.1.17"/>
    </reaction>
</comment>
<evidence type="ECO:0000313" key="7">
    <source>
        <dbReference type="EMBL" id="RSU08423.1"/>
    </source>
</evidence>
<keyword evidence="8" id="KW-1185">Reference proteome</keyword>